<protein>
    <recommendedName>
        <fullName evidence="2">DnaJ homologue subfamily C GRV2/DNAJC13 N-terminal domain-containing protein</fullName>
    </recommendedName>
</protein>
<gene>
    <name evidence="3" type="ORF">PM001_LOCUS1624</name>
</gene>
<dbReference type="GO" id="GO:0010008">
    <property type="term" value="C:endosome membrane"/>
    <property type="evidence" value="ECO:0007669"/>
    <property type="project" value="TreeGrafter"/>
</dbReference>
<organism evidence="3 4">
    <name type="scientific">Peronospora matthiolae</name>
    <dbReference type="NCBI Taxonomy" id="2874970"/>
    <lineage>
        <taxon>Eukaryota</taxon>
        <taxon>Sar</taxon>
        <taxon>Stramenopiles</taxon>
        <taxon>Oomycota</taxon>
        <taxon>Peronosporomycetes</taxon>
        <taxon>Peronosporales</taxon>
        <taxon>Peronosporaceae</taxon>
        <taxon>Peronospora</taxon>
    </lineage>
</organism>
<name>A0AAV1T1U4_9STRA</name>
<evidence type="ECO:0000259" key="2">
    <source>
        <dbReference type="Pfam" id="PF19432"/>
    </source>
</evidence>
<dbReference type="PANTHER" id="PTHR36983">
    <property type="entry name" value="DNAJ HOMOLOG SUBFAMILY C MEMBER 13"/>
    <property type="match status" value="1"/>
</dbReference>
<feature type="region of interest" description="Disordered" evidence="1">
    <location>
        <begin position="867"/>
        <end position="892"/>
    </location>
</feature>
<dbReference type="InterPro" id="IPR045802">
    <property type="entry name" value="GRV2/DNAJC13_N"/>
</dbReference>
<accession>A0AAV1T1U4</accession>
<dbReference type="Pfam" id="PF19432">
    <property type="entry name" value="RME-8_N"/>
    <property type="match status" value="2"/>
</dbReference>
<dbReference type="Proteomes" id="UP001162060">
    <property type="component" value="Unassembled WGS sequence"/>
</dbReference>
<feature type="domain" description="DnaJ homologue subfamily C GRV2/DNAJC13 N-terminal" evidence="2">
    <location>
        <begin position="935"/>
        <end position="1017"/>
    </location>
</feature>
<evidence type="ECO:0000256" key="1">
    <source>
        <dbReference type="SAM" id="MobiDB-lite"/>
    </source>
</evidence>
<feature type="compositionally biased region" description="Basic and acidic residues" evidence="1">
    <location>
        <begin position="15"/>
        <end position="24"/>
    </location>
</feature>
<sequence length="2557" mass="286337">MSDGSARALPSARGDGGESRRELLPSRGVHGRSHRGHSNESSRANVSSATLFPNDVVAKYQVTKVSWRGKYERILAIAPTCFGTMDPKDCEVTNTWPLSALLTVRLDALDVQSFALVLRGAKKDEQLKLRCRFRSKLLSDLYQVKEQYQLLDVRPDAGFECTKWLRDGNTLSCELRVGLSGVTVFHSDVVRSTYLYTEMEHLTLLTDPEDGLAIGYTGRSRLFFSPVRRQLYHCIHTAAQAIGCEIQMKEKAMAEQIQEERAGYGLNHGRPCVQFHVMKRTPKHSNLRARILSLHEKVFLELDEKGKVVACYNYSDVYVLVRDATSAERFETHFRNDQVRTYVAKDRDDILSAFYDICVTCEESPELVITSVGNQRGLRFLPASAVEDTTESLSFFNDPSIGSWYLQRFGSVKKLGSSLKVGDRGFVDIVAEFNANVPPSGIPYNAKNVVISDALRPMCAQLYCVAKTKPVPERSATILLQALFRISSSYYGFRGVGRADRISETITNLLISGEEFVVFWTTLLLRRMMTHSSVTSANFDPSLLGDCDEIETYNKKVFLANPNLAQSLIDSLECINADSSGENTYLRSKLGPLAMMGLLQALEVCLCSRACTTGSAEFASLVKGVAKCYNTLLKELCHSRCATTVEACTMLLKTTLEECGPGESSAIRNKALTEGMVLEHFYQALFDQSFDQRCVSRYMVSILMSHHAASEQLLSRMIPSGLFRLLKEAPGTLDQAVAYDRLEREAMEAERQGRLPVYNCDSCVSPTGGSTCQNELNDWLPAGGVSTVADSDAREETIPSETASVDDQHSAHQEIHLSSAIGSPVSKAGASPPVEQILITEARDNERPIGIGLSKARTLRKLKSSVDNTGLRSATKTRDESTSRSSGFHDPALRPRKRDVALSFFDTLSGKRVPPFNGHKPVKEKHFAVSRSACAQDNFCLLFHMMSLNHETVDIIWNSKTREALQKSLSAAIQSFTRFRHTVGGMKTRWNYEDFSVSYPSLAHEVVVAGCYIRILANLTEKMSFSKAAADEDGFTTLNPEQTCVREPAVVLVALYVRMLRERVLAEYKNDLDTSILCIKSMGVVAAAHAGCANAMGSEEAEHLWTVMSETVHASVLESILHTMRALCQHPEIARQVLRNNRNLEMTFQLLHSVHATDRGTADIVEPRRLWVLETDGGEVLGSFSVNELKQKRDEGYDLNSYWVKRRDEPSCEALITRAKVMEIAQLRWEVGISGELRPLQMAHDAISILFSIARCNSLHCDNNYHGSDSMSPIFPWPLGQTMLWKFVRKIIPVLVRSNHPQLWEKAASLLEFLYSDCQRIIEIEEDTTNRGSLFSWGLFYLAFTVEASDFSAMTGLLKATHLRQNGFNGTSALNGILPQGMINLLEDSTSSEFTNVFCEGQQSPQVIWTADMRKHLRTLCRTHLQDYADILEEDASREWRFCAMAPAVFPELSNELLCGGLYLGQFCEMETYTVSDPLDFTDQLMKEWRAEASRREIAITVAQAQQTLGVTDVKNCDATLRAGFKKKTRALKESDNGYAERLDQLREAYRVLTCPRLTLLSAGHDPCNLQLLLHSLVIMCKHYPECLVDYEFDAYDLLLPLLASHCSADGVLPIGTTEGQTLKISVCAAELIFNTCAISAINWELLLSHSELSTLEKVVNFCIDSVVGCETAVSPELLKVCLLVFQTITGLLAFPRGRGWIAESSTLPVDMVRILWVWNHAGQKSYMLAKLTQQVLEGISRMTELEKNQTRLVQYGILWQLFKLFSTYDIELDDAIVHARLQESFVYEEEEFTAVALEVQNMLAVMSVRALCRLGGLFAEDKGLQTPLNPLVKHAADALMTPNLSQLLLLSSHHDFLKIFHGECESYTLFWNRDMRQEQMNFVSPRASLEPRVCTDENCVEAIEFRFVYLADLLYVGGMYVKMLIGSMQVIERSLVPVLLDDLGLTATFFEDLFSFVDNGELTCPQLVTEEGVVLNLPPYAGWSIDKERRITADRVTALKCLSVTASVAPVLVEKSLIANKTAMKMLMRLLFPPDNEVHQTEDAKKCLAPNPLLYVPCRLHCMATLQVLSTLPDFGTVSLEFGICHILIELVHVCQDVGPEALGIIRNLCANGAGLKCARKILQSGIYLEFIGWLLLVRETIVDEDFDAAERLRIPSAMILSEMVKDGAPLNIESRHALCRFFPPAIVRVIAASPEMIVEYILADHMTPELVWNVDFRNHQRNSIGDFLDIYFSSISTTQTDDGEFLSVVDSFEIDYSSVYPALRAGNVYLTLFMEDPTFSLYDPLYFMTCLWSEFEILFRQLAHVTSALRATMARVDEEMVQRDIDAIDLVGSSLVCLLQVETSTLDKMAELQIFAKCCNYLNDTVRSEACEPCVINVVRIVRVCSMSRACIASVQPMCSTLLSCLMAIANPVRGGSLHYEGGFVLEIVRQIILNYPEHGDHDASAGIVYLASRLNLFGFLCNILDSPGEIGNVKEPHIVRAEAIEILNMLEKDRVQATTAHQILKKHKKWQKSYRHEATDVITSMSIEDPFMQTLYPKADHIMREFTRAQTRQR</sequence>
<dbReference type="InterPro" id="IPR044978">
    <property type="entry name" value="GRV2/DNAJC13"/>
</dbReference>
<evidence type="ECO:0000313" key="3">
    <source>
        <dbReference type="EMBL" id="CAK7898348.1"/>
    </source>
</evidence>
<dbReference type="GO" id="GO:0007032">
    <property type="term" value="P:endosome organization"/>
    <property type="evidence" value="ECO:0007669"/>
    <property type="project" value="InterPro"/>
</dbReference>
<feature type="domain" description="DnaJ homologue subfamily C GRV2/DNAJC13 N-terminal" evidence="2">
    <location>
        <begin position="60"/>
        <end position="728"/>
    </location>
</feature>
<feature type="region of interest" description="Disordered" evidence="1">
    <location>
        <begin position="1"/>
        <end position="46"/>
    </location>
</feature>
<dbReference type="PANTHER" id="PTHR36983:SF2">
    <property type="entry name" value="DNAJ HOMOLOG SUBFAMILY C MEMBER 13"/>
    <property type="match status" value="1"/>
</dbReference>
<proteinExistence type="predicted"/>
<dbReference type="GO" id="GO:2000641">
    <property type="term" value="P:regulation of early endosome to late endosome transport"/>
    <property type="evidence" value="ECO:0007669"/>
    <property type="project" value="InterPro"/>
</dbReference>
<comment type="caution">
    <text evidence="3">The sequence shown here is derived from an EMBL/GenBank/DDBJ whole genome shotgun (WGS) entry which is preliminary data.</text>
</comment>
<dbReference type="EMBL" id="CAKLBY020000016">
    <property type="protein sequence ID" value="CAK7898348.1"/>
    <property type="molecule type" value="Genomic_DNA"/>
</dbReference>
<evidence type="ECO:0000313" key="4">
    <source>
        <dbReference type="Proteomes" id="UP001162060"/>
    </source>
</evidence>
<dbReference type="GO" id="GO:0006898">
    <property type="term" value="P:receptor-mediated endocytosis"/>
    <property type="evidence" value="ECO:0007669"/>
    <property type="project" value="TreeGrafter"/>
</dbReference>
<reference evidence="3" key="1">
    <citation type="submission" date="2024-01" db="EMBL/GenBank/DDBJ databases">
        <authorList>
            <person name="Webb A."/>
        </authorList>
    </citation>
    <scope>NUCLEOTIDE SEQUENCE</scope>
    <source>
        <strain evidence="3">Pm1</strain>
    </source>
</reference>